<keyword evidence="3 6" id="KW-0238">DNA-binding</keyword>
<dbReference type="SUPFAM" id="SSF46689">
    <property type="entry name" value="Homeodomain-like"/>
    <property type="match status" value="1"/>
</dbReference>
<accession>A0A2N5S5Y2</accession>
<dbReference type="PANTHER" id="PTHR24324:SF9">
    <property type="entry name" value="HOMEOBOX DOMAIN-CONTAINING PROTEIN"/>
    <property type="match status" value="1"/>
</dbReference>
<protein>
    <recommendedName>
        <fullName evidence="9">Homeobox domain-containing protein</fullName>
    </recommendedName>
</protein>
<evidence type="ECO:0000259" key="9">
    <source>
        <dbReference type="PROSITE" id="PS50071"/>
    </source>
</evidence>
<evidence type="ECO:0000313" key="11">
    <source>
        <dbReference type="Proteomes" id="UP000235392"/>
    </source>
</evidence>
<evidence type="ECO:0000313" key="10">
    <source>
        <dbReference type="EMBL" id="PLW08644.1"/>
    </source>
</evidence>
<feature type="compositionally biased region" description="Polar residues" evidence="8">
    <location>
        <begin position="517"/>
        <end position="526"/>
    </location>
</feature>
<feature type="compositionally biased region" description="Low complexity" evidence="8">
    <location>
        <begin position="745"/>
        <end position="759"/>
    </location>
</feature>
<dbReference type="GO" id="GO:0005789">
    <property type="term" value="C:endoplasmic reticulum membrane"/>
    <property type="evidence" value="ECO:0007669"/>
    <property type="project" value="UniProtKB-SubCell"/>
</dbReference>
<dbReference type="EMBL" id="PGCI01001052">
    <property type="protein sequence ID" value="PLW08644.1"/>
    <property type="molecule type" value="Genomic_DNA"/>
</dbReference>
<feature type="region of interest" description="Disordered" evidence="8">
    <location>
        <begin position="517"/>
        <end position="572"/>
    </location>
</feature>
<proteinExistence type="predicted"/>
<dbReference type="PANTHER" id="PTHR24324">
    <property type="entry name" value="HOMEOBOX PROTEIN HHEX"/>
    <property type="match status" value="1"/>
</dbReference>
<feature type="region of interest" description="Disordered" evidence="8">
    <location>
        <begin position="707"/>
        <end position="778"/>
    </location>
</feature>
<sequence length="800" mass="87039">MLFQLCAYNQVESIAPNPSSTPSSQTSSTKQQLLVPPPPITETAQQPSNYTANNNSSHTSALPFSTIKSSSSTEPLNNHFPSSVTPSSVTSNHNIFSSAPDTINNDDHHQSPSNITIPTTLAATICHPETQSMSISTLSLPICPGVGPNSSPPSTLDESSTSILFSSQSLTSTASMTSAWSGEFDGFHQQQPFIPVYQQLREQQQHQHNTPSSLSSSPPSRSSTLQQPISPLFQPQPGSQPGHILIDPSSEPVLAQNTHDFLPSPPSPSGLISQHPYYHHQLNSLYQHPFTRHNSVSSPIDHPSCNPTAHLHAYPHHHHQQHHQHPLNVRNGPVDLGHSTPCYDPFQIKHRRRTTPAQLNILETQFQLNSKPDVALRKQLSDRLDMTPREVQVWFQNRRAKTKKLEKRAEQESGKGAESEANANSFGLTASPPVSVYLSPPLMGALALPVPPINENSEPLSIGPSPSFLTNTTHAVGESEERLEQGVQNQFDTHTDRRYRSHSLHHQPYYRPPPNMFTGQASNSLTPLAIGNGSLSQQQQQQPHQQQLFNNPTSGDDSSQIARRSSNTSIASSTLTATDSVLIGTPTSTEFLPDDMNVSPGGFDPRRRSSCPAEFVQSFGHFGLANGQLPDITNSQMGLSSFIPTHQNGPDHLVSKLSLDPHSSTPFTLLEDPPVGWDDQAVDSWKTDLSREGIQRRHSLAAMNSPLELHSNGPISNGPIPNEQLNVTPNGLPPLFSWEPTGHPSKLSSSSIESNPSSSVVAGSTIDGTKGSTSRLGGYGRRASTSVLKFIEEHPGTMWN</sequence>
<evidence type="ECO:0000256" key="3">
    <source>
        <dbReference type="ARBA" id="ARBA00023125"/>
    </source>
</evidence>
<comment type="caution">
    <text evidence="10">The sequence shown here is derived from an EMBL/GenBank/DDBJ whole genome shotgun (WGS) entry which is preliminary data.</text>
</comment>
<evidence type="ECO:0000256" key="5">
    <source>
        <dbReference type="ARBA" id="ARBA00023242"/>
    </source>
</evidence>
<dbReference type="FunFam" id="1.10.10.60:FF:000020">
    <property type="entry name" value="Ceramide synthase 5"/>
    <property type="match status" value="1"/>
</dbReference>
<dbReference type="InterPro" id="IPR051000">
    <property type="entry name" value="Homeobox_DNA-bind_prot"/>
</dbReference>
<name>A0A2N5S5Y2_9BASI</name>
<keyword evidence="5 6" id="KW-0539">Nucleus</keyword>
<dbReference type="InterPro" id="IPR009057">
    <property type="entry name" value="Homeodomain-like_sf"/>
</dbReference>
<dbReference type="CDD" id="cd00086">
    <property type="entry name" value="homeodomain"/>
    <property type="match status" value="1"/>
</dbReference>
<reference evidence="10 11" key="1">
    <citation type="submission" date="2017-11" db="EMBL/GenBank/DDBJ databases">
        <title>De novo assembly and phasing of dikaryotic genomes from two isolates of Puccinia coronata f. sp. avenae, the causal agent of oat crown rust.</title>
        <authorList>
            <person name="Miller M.E."/>
            <person name="Zhang Y."/>
            <person name="Omidvar V."/>
            <person name="Sperschneider J."/>
            <person name="Schwessinger B."/>
            <person name="Raley C."/>
            <person name="Palmer J.M."/>
            <person name="Garnica D."/>
            <person name="Upadhyaya N."/>
            <person name="Rathjen J."/>
            <person name="Taylor J.M."/>
            <person name="Park R.F."/>
            <person name="Dodds P.N."/>
            <person name="Hirsch C.D."/>
            <person name="Kianian S.F."/>
            <person name="Figueroa M."/>
        </authorList>
    </citation>
    <scope>NUCLEOTIDE SEQUENCE [LARGE SCALE GENOMIC DNA]</scope>
    <source>
        <strain evidence="10">12SD80</strain>
    </source>
</reference>
<feature type="domain" description="Homeobox" evidence="9">
    <location>
        <begin position="345"/>
        <end position="405"/>
    </location>
</feature>
<dbReference type="PROSITE" id="PS50071">
    <property type="entry name" value="HOMEOBOX_2"/>
    <property type="match status" value="1"/>
</dbReference>
<dbReference type="GO" id="GO:0005634">
    <property type="term" value="C:nucleus"/>
    <property type="evidence" value="ECO:0007669"/>
    <property type="project" value="UniProtKB-SubCell"/>
</dbReference>
<evidence type="ECO:0000256" key="4">
    <source>
        <dbReference type="ARBA" id="ARBA00023155"/>
    </source>
</evidence>
<dbReference type="GO" id="GO:0000978">
    <property type="term" value="F:RNA polymerase II cis-regulatory region sequence-specific DNA binding"/>
    <property type="evidence" value="ECO:0007669"/>
    <property type="project" value="TreeGrafter"/>
</dbReference>
<evidence type="ECO:0000256" key="1">
    <source>
        <dbReference type="ARBA" id="ARBA00004127"/>
    </source>
</evidence>
<comment type="subcellular location">
    <subcellularLocation>
        <location evidence="1">Endomembrane system</location>
        <topology evidence="1">Multi-pass membrane protein</topology>
    </subcellularLocation>
    <subcellularLocation>
        <location evidence="2">Endoplasmic reticulum membrane</location>
    </subcellularLocation>
    <subcellularLocation>
        <location evidence="6 7">Nucleus</location>
    </subcellularLocation>
</comment>
<feature type="compositionally biased region" description="Polar residues" evidence="8">
    <location>
        <begin position="760"/>
        <end position="775"/>
    </location>
</feature>
<feature type="DNA-binding region" description="Homeobox" evidence="6">
    <location>
        <begin position="347"/>
        <end position="406"/>
    </location>
</feature>
<evidence type="ECO:0000256" key="8">
    <source>
        <dbReference type="SAM" id="MobiDB-lite"/>
    </source>
</evidence>
<feature type="region of interest" description="Disordered" evidence="8">
    <location>
        <begin position="402"/>
        <end position="424"/>
    </location>
</feature>
<dbReference type="GO" id="GO:0030154">
    <property type="term" value="P:cell differentiation"/>
    <property type="evidence" value="ECO:0007669"/>
    <property type="project" value="TreeGrafter"/>
</dbReference>
<dbReference type="Pfam" id="PF00046">
    <property type="entry name" value="Homeodomain"/>
    <property type="match status" value="1"/>
</dbReference>
<feature type="compositionally biased region" description="Basic and acidic residues" evidence="8">
    <location>
        <begin position="407"/>
        <end position="418"/>
    </location>
</feature>
<evidence type="ECO:0000256" key="7">
    <source>
        <dbReference type="RuleBase" id="RU000682"/>
    </source>
</evidence>
<feature type="region of interest" description="Disordered" evidence="8">
    <location>
        <begin position="201"/>
        <end position="275"/>
    </location>
</feature>
<evidence type="ECO:0000256" key="2">
    <source>
        <dbReference type="ARBA" id="ARBA00004586"/>
    </source>
</evidence>
<feature type="compositionally biased region" description="Polar residues" evidence="8">
    <location>
        <begin position="42"/>
        <end position="80"/>
    </location>
</feature>
<dbReference type="Gene3D" id="1.10.10.60">
    <property type="entry name" value="Homeodomain-like"/>
    <property type="match status" value="1"/>
</dbReference>
<feature type="compositionally biased region" description="Polar residues" evidence="8">
    <location>
        <begin position="548"/>
        <end position="572"/>
    </location>
</feature>
<dbReference type="SMART" id="SM00389">
    <property type="entry name" value="HOX"/>
    <property type="match status" value="1"/>
</dbReference>
<gene>
    <name evidence="10" type="ORF">PCASD_22515</name>
</gene>
<dbReference type="AlphaFoldDB" id="A0A2N5S5Y2"/>
<dbReference type="InterPro" id="IPR017970">
    <property type="entry name" value="Homeobox_CS"/>
</dbReference>
<feature type="compositionally biased region" description="Basic residues" evidence="8">
    <location>
        <begin position="313"/>
        <end position="325"/>
    </location>
</feature>
<dbReference type="PROSITE" id="PS00027">
    <property type="entry name" value="HOMEOBOX_1"/>
    <property type="match status" value="1"/>
</dbReference>
<feature type="compositionally biased region" description="Low complexity" evidence="8">
    <location>
        <begin position="201"/>
        <end position="228"/>
    </location>
</feature>
<organism evidence="10 11">
    <name type="scientific">Puccinia coronata f. sp. avenae</name>
    <dbReference type="NCBI Taxonomy" id="200324"/>
    <lineage>
        <taxon>Eukaryota</taxon>
        <taxon>Fungi</taxon>
        <taxon>Dikarya</taxon>
        <taxon>Basidiomycota</taxon>
        <taxon>Pucciniomycotina</taxon>
        <taxon>Pucciniomycetes</taxon>
        <taxon>Pucciniales</taxon>
        <taxon>Pucciniaceae</taxon>
        <taxon>Puccinia</taxon>
    </lineage>
</organism>
<feature type="region of interest" description="Disordered" evidence="8">
    <location>
        <begin position="13"/>
        <end position="88"/>
    </location>
</feature>
<feature type="compositionally biased region" description="Low complexity" evidence="8">
    <location>
        <begin position="16"/>
        <end position="32"/>
    </location>
</feature>
<dbReference type="Proteomes" id="UP000235392">
    <property type="component" value="Unassembled WGS sequence"/>
</dbReference>
<keyword evidence="4 6" id="KW-0371">Homeobox</keyword>
<feature type="region of interest" description="Disordered" evidence="8">
    <location>
        <begin position="293"/>
        <end position="331"/>
    </location>
</feature>
<feature type="compositionally biased region" description="Low complexity" evidence="8">
    <location>
        <begin position="537"/>
        <end position="547"/>
    </location>
</feature>
<dbReference type="InterPro" id="IPR001356">
    <property type="entry name" value="HD"/>
</dbReference>
<evidence type="ECO:0000256" key="6">
    <source>
        <dbReference type="PROSITE-ProRule" id="PRU00108"/>
    </source>
</evidence>
<dbReference type="GO" id="GO:0000981">
    <property type="term" value="F:DNA-binding transcription factor activity, RNA polymerase II-specific"/>
    <property type="evidence" value="ECO:0007669"/>
    <property type="project" value="InterPro"/>
</dbReference>